<evidence type="ECO:0000256" key="2">
    <source>
        <dbReference type="ARBA" id="ARBA00023015"/>
    </source>
</evidence>
<evidence type="ECO:0000313" key="6">
    <source>
        <dbReference type="EMBL" id="KGD72112.1"/>
    </source>
</evidence>
<dbReference type="SUPFAM" id="SSF46785">
    <property type="entry name" value="Winged helix' DNA-binding domain"/>
    <property type="match status" value="1"/>
</dbReference>
<keyword evidence="3" id="KW-0238">DNA-binding</keyword>
<dbReference type="InterPro" id="IPR050950">
    <property type="entry name" value="HTH-type_LysR_regulators"/>
</dbReference>
<dbReference type="PROSITE" id="PS50931">
    <property type="entry name" value="HTH_LYSR"/>
    <property type="match status" value="1"/>
</dbReference>
<evidence type="ECO:0000313" key="7">
    <source>
        <dbReference type="Proteomes" id="UP000029577"/>
    </source>
</evidence>
<dbReference type="SUPFAM" id="SSF53850">
    <property type="entry name" value="Periplasmic binding protein-like II"/>
    <property type="match status" value="1"/>
</dbReference>
<evidence type="ECO:0000256" key="1">
    <source>
        <dbReference type="ARBA" id="ARBA00009437"/>
    </source>
</evidence>
<dbReference type="FunFam" id="1.10.10.10:FF:000001">
    <property type="entry name" value="LysR family transcriptional regulator"/>
    <property type="match status" value="1"/>
</dbReference>
<organism evidence="6 7">
    <name type="scientific">Tatumella morbirosei</name>
    <dbReference type="NCBI Taxonomy" id="642227"/>
    <lineage>
        <taxon>Bacteria</taxon>
        <taxon>Pseudomonadati</taxon>
        <taxon>Pseudomonadota</taxon>
        <taxon>Gammaproteobacteria</taxon>
        <taxon>Enterobacterales</taxon>
        <taxon>Erwiniaceae</taxon>
        <taxon>Tatumella</taxon>
    </lineage>
</organism>
<protein>
    <submittedName>
        <fullName evidence="6">LysR family transcriptional regulator</fullName>
    </submittedName>
</protein>
<dbReference type="Pfam" id="PF03466">
    <property type="entry name" value="LysR_substrate"/>
    <property type="match status" value="1"/>
</dbReference>
<evidence type="ECO:0000256" key="3">
    <source>
        <dbReference type="ARBA" id="ARBA00023125"/>
    </source>
</evidence>
<dbReference type="AlphaFoldDB" id="A0A095T638"/>
<dbReference type="eggNOG" id="COG0583">
    <property type="taxonomic scope" value="Bacteria"/>
</dbReference>
<evidence type="ECO:0000256" key="4">
    <source>
        <dbReference type="ARBA" id="ARBA00023163"/>
    </source>
</evidence>
<keyword evidence="2" id="KW-0805">Transcription regulation</keyword>
<feature type="domain" description="HTH lysR-type" evidence="5">
    <location>
        <begin position="9"/>
        <end position="60"/>
    </location>
</feature>
<dbReference type="PANTHER" id="PTHR30419">
    <property type="entry name" value="HTH-TYPE TRANSCRIPTIONAL REGULATOR YBHD"/>
    <property type="match status" value="1"/>
</dbReference>
<dbReference type="Gene3D" id="1.10.10.10">
    <property type="entry name" value="Winged helix-like DNA-binding domain superfamily/Winged helix DNA-binding domain"/>
    <property type="match status" value="1"/>
</dbReference>
<dbReference type="GO" id="GO:0005829">
    <property type="term" value="C:cytosol"/>
    <property type="evidence" value="ECO:0007669"/>
    <property type="project" value="TreeGrafter"/>
</dbReference>
<dbReference type="PANTHER" id="PTHR30419:SF28">
    <property type="entry name" value="HTH-TYPE TRANSCRIPTIONAL REGULATOR BSDA"/>
    <property type="match status" value="1"/>
</dbReference>
<gene>
    <name evidence="6" type="ORF">HA49_15155</name>
</gene>
<dbReference type="CDD" id="cd05466">
    <property type="entry name" value="PBP2_LTTR_substrate"/>
    <property type="match status" value="1"/>
</dbReference>
<evidence type="ECO:0000259" key="5">
    <source>
        <dbReference type="PROSITE" id="PS50931"/>
    </source>
</evidence>
<proteinExistence type="inferred from homology"/>
<dbReference type="InterPro" id="IPR036390">
    <property type="entry name" value="WH_DNA-bd_sf"/>
</dbReference>
<dbReference type="GO" id="GO:0003700">
    <property type="term" value="F:DNA-binding transcription factor activity"/>
    <property type="evidence" value="ECO:0007669"/>
    <property type="project" value="InterPro"/>
</dbReference>
<dbReference type="Pfam" id="PF00126">
    <property type="entry name" value="HTH_1"/>
    <property type="match status" value="1"/>
</dbReference>
<dbReference type="InterPro" id="IPR000847">
    <property type="entry name" value="LysR_HTH_N"/>
</dbReference>
<keyword evidence="7" id="KW-1185">Reference proteome</keyword>
<dbReference type="EMBL" id="JPKR02000003">
    <property type="protein sequence ID" value="KGD72112.1"/>
    <property type="molecule type" value="Genomic_DNA"/>
</dbReference>
<sequence length="293" mass="33779">MDKNIQKYKAFLSVVEHGSFTRAAEKIFYSQSGISRMINDLENEWGISLFERSRSGVSLTAEGSHLLPFARRVYEEYQRLQTEVDAINGLQSGTVRIGTFSSVAVHWLPEMLSRFRTRYPDIHFELVPGDYHEIEQWIIEGSVDCGFTRLPARQPLETLFLKRDDYLVVMPQDHPLADRAVVPLQALCDYPFLLLEKGHNDEISEIFRQHQLRPQVRYTLWDDYAVMAMVGKKLGISLLPRLILQNIPYRLTTRETMPSVSRDIGLAYRDSLSLSRAARQFIDDQLSARLPDA</sequence>
<dbReference type="InterPro" id="IPR036388">
    <property type="entry name" value="WH-like_DNA-bd_sf"/>
</dbReference>
<name>A0A095T638_9GAMM</name>
<reference evidence="6" key="1">
    <citation type="submission" date="2014-12" db="EMBL/GenBank/DDBJ databases">
        <title>The draft genome of the Tatumella morbirosei type strain, LMG23360T isolated from pineapple rot.</title>
        <authorList>
            <person name="Smits T.H."/>
            <person name="Palmer M."/>
            <person name="Venter S.N."/>
            <person name="Duffy B."/>
            <person name="Steenkamp E.T."/>
            <person name="Chan W.Y."/>
            <person name="Coutinho T.A."/>
            <person name="Coetzee M.P."/>
            <person name="De Maayer P."/>
        </authorList>
    </citation>
    <scope>NUCLEOTIDE SEQUENCE [LARGE SCALE GENOMIC DNA]</scope>
    <source>
        <strain evidence="6">LMG 23360</strain>
    </source>
</reference>
<dbReference type="GO" id="GO:0003677">
    <property type="term" value="F:DNA binding"/>
    <property type="evidence" value="ECO:0007669"/>
    <property type="project" value="UniProtKB-KW"/>
</dbReference>
<comment type="similarity">
    <text evidence="1">Belongs to the LysR transcriptional regulatory family.</text>
</comment>
<dbReference type="OrthoDB" id="9785745at2"/>
<dbReference type="Proteomes" id="UP000029577">
    <property type="component" value="Unassembled WGS sequence"/>
</dbReference>
<dbReference type="PRINTS" id="PR00039">
    <property type="entry name" value="HTHLYSR"/>
</dbReference>
<dbReference type="InterPro" id="IPR005119">
    <property type="entry name" value="LysR_subst-bd"/>
</dbReference>
<comment type="caution">
    <text evidence="6">The sequence shown here is derived from an EMBL/GenBank/DDBJ whole genome shotgun (WGS) entry which is preliminary data.</text>
</comment>
<dbReference type="Gene3D" id="3.40.190.290">
    <property type="match status" value="1"/>
</dbReference>
<keyword evidence="4" id="KW-0804">Transcription</keyword>
<dbReference type="STRING" id="642227.HA49_15155"/>
<accession>A0A095T638</accession>